<name>A0A453JGJ1_AEGTS</name>
<dbReference type="Proteomes" id="UP000015105">
    <property type="component" value="Chromosome 5D"/>
</dbReference>
<reference evidence="1" key="5">
    <citation type="journal article" date="2021" name="G3 (Bethesda)">
        <title>Aegilops tauschii genome assembly Aet v5.0 features greater sequence contiguity and improved annotation.</title>
        <authorList>
            <person name="Wang L."/>
            <person name="Zhu T."/>
            <person name="Rodriguez J.C."/>
            <person name="Deal K.R."/>
            <person name="Dubcovsky J."/>
            <person name="McGuire P.E."/>
            <person name="Lux T."/>
            <person name="Spannagl M."/>
            <person name="Mayer K.F.X."/>
            <person name="Baldrich P."/>
            <person name="Meyers B.C."/>
            <person name="Huo N."/>
            <person name="Gu Y.Q."/>
            <person name="Zhou H."/>
            <person name="Devos K.M."/>
            <person name="Bennetzen J.L."/>
            <person name="Unver T."/>
            <person name="Budak H."/>
            <person name="Gulick P.J."/>
            <person name="Galiba G."/>
            <person name="Kalapos B."/>
            <person name="Nelson D.R."/>
            <person name="Li P."/>
            <person name="You F.M."/>
            <person name="Luo M.C."/>
            <person name="Dvorak J."/>
        </authorList>
    </citation>
    <scope>NUCLEOTIDE SEQUENCE [LARGE SCALE GENOMIC DNA]</scope>
    <source>
        <strain evidence="1">cv. AL8/78</strain>
    </source>
</reference>
<dbReference type="AlphaFoldDB" id="A0A453JGJ1"/>
<keyword evidence="2" id="KW-1185">Reference proteome</keyword>
<organism evidence="1 2">
    <name type="scientific">Aegilops tauschii subsp. strangulata</name>
    <name type="common">Goatgrass</name>
    <dbReference type="NCBI Taxonomy" id="200361"/>
    <lineage>
        <taxon>Eukaryota</taxon>
        <taxon>Viridiplantae</taxon>
        <taxon>Streptophyta</taxon>
        <taxon>Embryophyta</taxon>
        <taxon>Tracheophyta</taxon>
        <taxon>Spermatophyta</taxon>
        <taxon>Magnoliopsida</taxon>
        <taxon>Liliopsida</taxon>
        <taxon>Poales</taxon>
        <taxon>Poaceae</taxon>
        <taxon>BOP clade</taxon>
        <taxon>Pooideae</taxon>
        <taxon>Triticodae</taxon>
        <taxon>Triticeae</taxon>
        <taxon>Triticinae</taxon>
        <taxon>Aegilops</taxon>
    </lineage>
</organism>
<sequence length="346" mass="38393">AHREQLQPSPKAQARAGGLFARMDLQRRQQLAAIDPVPAPTDAELDERATLLKIKPTCCDGWICLICRRLNEPKDNLLCKIPPFKCATRNCKGQCPGTAGMNINDCEVNGVRTNFAIRDQGPNPTCAAHALVAAMDVSIRIEGALREVTICLPLNIVDLFAKYYPLFREGVGNEVEEADRMRRIPNLLRIAQLLGVKYVCATKCVRTERVLKLKSWFLLSTATTEVDKLVRLIASGFPLLVGMRTGRCFKMTANKELYRGPNKEKNHAVLLIGVEVNQIFLTDETTGENGKVHRVLFRARDSHGDDAHKCAELTGYGGDVYLLPEDLGSHVFGFHLEIPSYLTVAP</sequence>
<reference evidence="2" key="1">
    <citation type="journal article" date="2014" name="Science">
        <title>Ancient hybridizations among the ancestral genomes of bread wheat.</title>
        <authorList>
            <consortium name="International Wheat Genome Sequencing Consortium,"/>
            <person name="Marcussen T."/>
            <person name="Sandve S.R."/>
            <person name="Heier L."/>
            <person name="Spannagl M."/>
            <person name="Pfeifer M."/>
            <person name="Jakobsen K.S."/>
            <person name="Wulff B.B."/>
            <person name="Steuernagel B."/>
            <person name="Mayer K.F."/>
            <person name="Olsen O.A."/>
        </authorList>
    </citation>
    <scope>NUCLEOTIDE SEQUENCE [LARGE SCALE GENOMIC DNA]</scope>
    <source>
        <strain evidence="2">cv. AL8/78</strain>
    </source>
</reference>
<evidence type="ECO:0000313" key="1">
    <source>
        <dbReference type="EnsemblPlants" id="AET5Gv20032400.2"/>
    </source>
</evidence>
<dbReference type="SUPFAM" id="SSF54001">
    <property type="entry name" value="Cysteine proteinases"/>
    <property type="match status" value="1"/>
</dbReference>
<evidence type="ECO:0000313" key="2">
    <source>
        <dbReference type="Proteomes" id="UP000015105"/>
    </source>
</evidence>
<reference evidence="2" key="2">
    <citation type="journal article" date="2017" name="Nat. Plants">
        <title>The Aegilops tauschii genome reveals multiple impacts of transposons.</title>
        <authorList>
            <person name="Zhao G."/>
            <person name="Zou C."/>
            <person name="Li K."/>
            <person name="Wang K."/>
            <person name="Li T."/>
            <person name="Gao L."/>
            <person name="Zhang X."/>
            <person name="Wang H."/>
            <person name="Yang Z."/>
            <person name="Liu X."/>
            <person name="Jiang W."/>
            <person name="Mao L."/>
            <person name="Kong X."/>
            <person name="Jiao Y."/>
            <person name="Jia J."/>
        </authorList>
    </citation>
    <scope>NUCLEOTIDE SEQUENCE [LARGE SCALE GENOMIC DNA]</scope>
    <source>
        <strain evidence="2">cv. AL8/78</strain>
    </source>
</reference>
<protein>
    <recommendedName>
        <fullName evidence="3">Peptidase C1A papain C-terminal domain-containing protein</fullName>
    </recommendedName>
</protein>
<evidence type="ECO:0008006" key="3">
    <source>
        <dbReference type="Google" id="ProtNLM"/>
    </source>
</evidence>
<reference evidence="1" key="3">
    <citation type="journal article" date="2017" name="Nature">
        <title>Genome sequence of the progenitor of the wheat D genome Aegilops tauschii.</title>
        <authorList>
            <person name="Luo M.C."/>
            <person name="Gu Y.Q."/>
            <person name="Puiu D."/>
            <person name="Wang H."/>
            <person name="Twardziok S.O."/>
            <person name="Deal K.R."/>
            <person name="Huo N."/>
            <person name="Zhu T."/>
            <person name="Wang L."/>
            <person name="Wang Y."/>
            <person name="McGuire P.E."/>
            <person name="Liu S."/>
            <person name="Long H."/>
            <person name="Ramasamy R.K."/>
            <person name="Rodriguez J.C."/>
            <person name="Van S.L."/>
            <person name="Yuan L."/>
            <person name="Wang Z."/>
            <person name="Xia Z."/>
            <person name="Xiao L."/>
            <person name="Anderson O.D."/>
            <person name="Ouyang S."/>
            <person name="Liang Y."/>
            <person name="Zimin A.V."/>
            <person name="Pertea G."/>
            <person name="Qi P."/>
            <person name="Bennetzen J.L."/>
            <person name="Dai X."/>
            <person name="Dawson M.W."/>
            <person name="Muller H.G."/>
            <person name="Kugler K."/>
            <person name="Rivarola-Duarte L."/>
            <person name="Spannagl M."/>
            <person name="Mayer K.F.X."/>
            <person name="Lu F.H."/>
            <person name="Bevan M.W."/>
            <person name="Leroy P."/>
            <person name="Li P."/>
            <person name="You F.M."/>
            <person name="Sun Q."/>
            <person name="Liu Z."/>
            <person name="Lyons E."/>
            <person name="Wicker T."/>
            <person name="Salzberg S.L."/>
            <person name="Devos K.M."/>
            <person name="Dvorak J."/>
        </authorList>
    </citation>
    <scope>NUCLEOTIDE SEQUENCE [LARGE SCALE GENOMIC DNA]</scope>
    <source>
        <strain evidence="1">cv. AL8/78</strain>
    </source>
</reference>
<dbReference type="EnsemblPlants" id="AET5Gv20032400.2">
    <property type="protein sequence ID" value="AET5Gv20032400.2"/>
    <property type="gene ID" value="AET5Gv20032400"/>
</dbReference>
<accession>A0A453JGJ1</accession>
<dbReference type="InterPro" id="IPR038765">
    <property type="entry name" value="Papain-like_cys_pep_sf"/>
</dbReference>
<dbReference type="Gramene" id="AET5Gv20032400.2">
    <property type="protein sequence ID" value="AET5Gv20032400.2"/>
    <property type="gene ID" value="AET5Gv20032400"/>
</dbReference>
<reference evidence="1" key="4">
    <citation type="submission" date="2019-03" db="UniProtKB">
        <authorList>
            <consortium name="EnsemblPlants"/>
        </authorList>
    </citation>
    <scope>IDENTIFICATION</scope>
</reference>
<proteinExistence type="predicted"/>
<dbReference type="Gene3D" id="3.90.70.10">
    <property type="entry name" value="Cysteine proteinases"/>
    <property type="match status" value="1"/>
</dbReference>